<dbReference type="Pfam" id="PF01488">
    <property type="entry name" value="Shikimate_DH"/>
    <property type="match status" value="1"/>
</dbReference>
<name>A0A8F5BRY2_SACSH</name>
<keyword evidence="1" id="KW-0521">NADP</keyword>
<gene>
    <name evidence="1" type="primary">aroE</name>
    <name evidence="4" type="ORF">J5U23_03132</name>
</gene>
<feature type="active site" description="Proton acceptor" evidence="1">
    <location>
        <position position="72"/>
    </location>
</feature>
<evidence type="ECO:0000256" key="1">
    <source>
        <dbReference type="HAMAP-Rule" id="MF_00222"/>
    </source>
</evidence>
<dbReference type="RefSeq" id="WP_218260933.1">
    <property type="nucleotide sequence ID" value="NZ_CP077717.1"/>
</dbReference>
<dbReference type="InterPro" id="IPR006151">
    <property type="entry name" value="Shikm_DH/Glu-tRNA_Rdtase"/>
</dbReference>
<comment type="subunit">
    <text evidence="1">Homodimer.</text>
</comment>
<keyword evidence="1" id="KW-0028">Amino-acid biosynthesis</keyword>
<feature type="binding site" evidence="1">
    <location>
        <position position="104"/>
    </location>
    <ligand>
        <name>shikimate</name>
        <dbReference type="ChEBI" id="CHEBI:36208"/>
    </ligand>
</feature>
<dbReference type="EC" id="1.1.1.25" evidence="1"/>
<dbReference type="GO" id="GO:0009073">
    <property type="term" value="P:aromatic amino acid family biosynthetic process"/>
    <property type="evidence" value="ECO:0007669"/>
    <property type="project" value="UniProtKB-KW"/>
</dbReference>
<dbReference type="GO" id="GO:0019632">
    <property type="term" value="P:shikimate metabolic process"/>
    <property type="evidence" value="ECO:0007669"/>
    <property type="project" value="TreeGrafter"/>
</dbReference>
<proteinExistence type="inferred from homology"/>
<dbReference type="GO" id="GO:0004764">
    <property type="term" value="F:shikimate 3-dehydrogenase (NADP+) activity"/>
    <property type="evidence" value="ECO:0007669"/>
    <property type="project" value="UniProtKB-UniRule"/>
</dbReference>
<comment type="catalytic activity">
    <reaction evidence="1">
        <text>shikimate + NADP(+) = 3-dehydroshikimate + NADPH + H(+)</text>
        <dbReference type="Rhea" id="RHEA:17737"/>
        <dbReference type="ChEBI" id="CHEBI:15378"/>
        <dbReference type="ChEBI" id="CHEBI:16630"/>
        <dbReference type="ChEBI" id="CHEBI:36208"/>
        <dbReference type="ChEBI" id="CHEBI:57783"/>
        <dbReference type="ChEBI" id="CHEBI:58349"/>
        <dbReference type="EC" id="1.1.1.25"/>
    </reaction>
</comment>
<dbReference type="GeneID" id="65564607"/>
<feature type="binding site" evidence="1">
    <location>
        <position position="212"/>
    </location>
    <ligand>
        <name>shikimate</name>
        <dbReference type="ChEBI" id="CHEBI:36208"/>
    </ligand>
</feature>
<dbReference type="OrthoDB" id="8744at2157"/>
<accession>A0A8F5BRY2</accession>
<dbReference type="Pfam" id="PF08501">
    <property type="entry name" value="Shikimate_dh_N"/>
    <property type="match status" value="1"/>
</dbReference>
<organism evidence="4 5">
    <name type="scientific">Saccharolobus shibatae (strain ATCC 51178 / DSM 5389 / JCM 8931 / NBRC 15437 / B12)</name>
    <name type="common">Sulfolobus shibatae</name>
    <dbReference type="NCBI Taxonomy" id="523848"/>
    <lineage>
        <taxon>Archaea</taxon>
        <taxon>Thermoproteota</taxon>
        <taxon>Thermoprotei</taxon>
        <taxon>Sulfolobales</taxon>
        <taxon>Sulfolobaceae</taxon>
        <taxon>Saccharolobus</taxon>
    </lineage>
</organism>
<dbReference type="Proteomes" id="UP000694018">
    <property type="component" value="Chromosome"/>
</dbReference>
<comment type="pathway">
    <text evidence="1">Metabolic intermediate biosynthesis; chorismate biosynthesis; chorismate from D-erythrose 4-phosphate and phosphoenolpyruvate: step 4/7.</text>
</comment>
<feature type="domain" description="Quinate/shikimate 5-dehydrogenase/glutamyl-tRNA reductase" evidence="2">
    <location>
        <begin position="111"/>
        <end position="184"/>
    </location>
</feature>
<reference evidence="4" key="1">
    <citation type="journal article" date="2021" name="Environ. Microbiol.">
        <title>New insights into the diversity and evolution of the archaeal mobilome from three complete genomes of Saccharolobus shibatae.</title>
        <authorList>
            <person name="Medvedeva S."/>
            <person name="Brandt D."/>
            <person name="Cvirkaite-Krupovic V."/>
            <person name="Liu Y."/>
            <person name="Severinov K."/>
            <person name="Ishino S."/>
            <person name="Ishino Y."/>
            <person name="Prangishvili D."/>
            <person name="Kalinowski J."/>
            <person name="Krupovic M."/>
        </authorList>
    </citation>
    <scope>NUCLEOTIDE SEQUENCE</scope>
    <source>
        <strain evidence="4">B12</strain>
    </source>
</reference>
<dbReference type="EMBL" id="CP077717">
    <property type="protein sequence ID" value="QXJ30236.1"/>
    <property type="molecule type" value="Genomic_DNA"/>
</dbReference>
<feature type="binding site" evidence="1">
    <location>
        <position position="68"/>
    </location>
    <ligand>
        <name>shikimate</name>
        <dbReference type="ChEBI" id="CHEBI:36208"/>
    </ligand>
</feature>
<feature type="binding site" evidence="1">
    <location>
        <position position="240"/>
    </location>
    <ligand>
        <name>shikimate</name>
        <dbReference type="ChEBI" id="CHEBI:36208"/>
    </ligand>
</feature>
<evidence type="ECO:0000259" key="2">
    <source>
        <dbReference type="Pfam" id="PF01488"/>
    </source>
</evidence>
<feature type="binding site" evidence="1">
    <location>
        <begin position="152"/>
        <end position="157"/>
    </location>
    <ligand>
        <name>NADP(+)</name>
        <dbReference type="ChEBI" id="CHEBI:58349"/>
    </ligand>
</feature>
<evidence type="ECO:0000313" key="5">
    <source>
        <dbReference type="Proteomes" id="UP000694018"/>
    </source>
</evidence>
<feature type="binding site" evidence="1">
    <location>
        <begin position="128"/>
        <end position="132"/>
    </location>
    <ligand>
        <name>NADP(+)</name>
        <dbReference type="ChEBI" id="CHEBI:58349"/>
    </ligand>
</feature>
<evidence type="ECO:0000259" key="3">
    <source>
        <dbReference type="Pfam" id="PF08501"/>
    </source>
</evidence>
<feature type="domain" description="Shikimate dehydrogenase substrate binding N-terminal" evidence="3">
    <location>
        <begin position="14"/>
        <end position="95"/>
    </location>
</feature>
<evidence type="ECO:0000313" key="4">
    <source>
        <dbReference type="EMBL" id="QXJ30236.1"/>
    </source>
</evidence>
<keyword evidence="1" id="KW-0057">Aromatic amino acid biosynthesis</keyword>
<feature type="binding site" evidence="1">
    <location>
        <position position="93"/>
    </location>
    <ligand>
        <name>shikimate</name>
        <dbReference type="ChEBI" id="CHEBI:36208"/>
    </ligand>
</feature>
<feature type="binding site" evidence="1">
    <location>
        <position position="210"/>
    </location>
    <ligand>
        <name>NADP(+)</name>
        <dbReference type="ChEBI" id="CHEBI:58349"/>
    </ligand>
</feature>
<comment type="function">
    <text evidence="1">Involved in the biosynthesis of the chorismate, which leads to the biosynthesis of aromatic amino acids. Catalyzes the reversible NADPH linked reduction of 3-dehydroshikimate (DHSA) to yield shikimate (SA).</text>
</comment>
<dbReference type="KEGG" id="sshi:J5U23_03132"/>
<dbReference type="UniPathway" id="UPA00053">
    <property type="reaction ID" value="UER00087"/>
</dbReference>
<comment type="caution">
    <text evidence="1">Lacks conserved residue(s) required for the propagation of feature annotation.</text>
</comment>
<dbReference type="PANTHER" id="PTHR21089:SF1">
    <property type="entry name" value="BIFUNCTIONAL 3-DEHYDROQUINATE DEHYDRATASE_SHIKIMATE DEHYDROGENASE, CHLOROPLASTIC"/>
    <property type="match status" value="1"/>
</dbReference>
<dbReference type="AlphaFoldDB" id="A0A8F5BRY2"/>
<sequence length="269" mass="30421">MLEEINYDTKLFGLIGKNIKYTLSPYIHNFSFRTLGINAVYLVFDLDEMKFNRIINGLLEIAEGLNVTIPYKEEVMKYLDNTDTYSTRIQAVNTIYKKSGYNTDYLAIKNLVRKKIGNMSGYECYVYGAGGAAKAAAFALSELGCSSISIVNRTKLRANELVELLNKNGYNASIKENCNSTSNIVVVNSTPNPSVVPENCIQKSDLIIEFVYKPVETELIKNAKKYGIKYIDGLEILVSQAVEAEKIWFNKSVSDEKIIEYLYARELVW</sequence>
<dbReference type="InterPro" id="IPR022893">
    <property type="entry name" value="Shikimate_DH_fam"/>
</dbReference>
<comment type="similarity">
    <text evidence="1">Belongs to the shikimate dehydrogenase family.</text>
</comment>
<dbReference type="PANTHER" id="PTHR21089">
    <property type="entry name" value="SHIKIMATE DEHYDROGENASE"/>
    <property type="match status" value="1"/>
</dbReference>
<keyword evidence="1 4" id="KW-0560">Oxidoreductase</keyword>
<protein>
    <recommendedName>
        <fullName evidence="1">Shikimate dehydrogenase (NADP(+))</fullName>
        <shortName evidence="1">SDH</shortName>
        <ecNumber evidence="1">1.1.1.25</ecNumber>
    </recommendedName>
</protein>
<dbReference type="GO" id="GO:0008652">
    <property type="term" value="P:amino acid biosynthetic process"/>
    <property type="evidence" value="ECO:0007669"/>
    <property type="project" value="UniProtKB-KW"/>
</dbReference>
<dbReference type="CDD" id="cd01065">
    <property type="entry name" value="NAD_bind_Shikimate_DH"/>
    <property type="match status" value="1"/>
</dbReference>
<dbReference type="HAMAP" id="MF_00222">
    <property type="entry name" value="Shikimate_DH_AroE"/>
    <property type="match status" value="1"/>
</dbReference>
<dbReference type="GO" id="GO:0009423">
    <property type="term" value="P:chorismate biosynthetic process"/>
    <property type="evidence" value="ECO:0007669"/>
    <property type="project" value="UniProtKB-UniRule"/>
</dbReference>
<feature type="binding site" evidence="1">
    <location>
        <begin position="22"/>
        <end position="24"/>
    </location>
    <ligand>
        <name>shikimate</name>
        <dbReference type="ChEBI" id="CHEBI:36208"/>
    </ligand>
</feature>
<dbReference type="InterPro" id="IPR013708">
    <property type="entry name" value="Shikimate_DH-bd_N"/>
</dbReference>
<feature type="binding site" evidence="1">
    <location>
        <position position="233"/>
    </location>
    <ligand>
        <name>NADP(+)</name>
        <dbReference type="ChEBI" id="CHEBI:58349"/>
    </ligand>
</feature>